<organism evidence="2 3">
    <name type="scientific">Lipomyces starkeyi NRRL Y-11557</name>
    <dbReference type="NCBI Taxonomy" id="675824"/>
    <lineage>
        <taxon>Eukaryota</taxon>
        <taxon>Fungi</taxon>
        <taxon>Dikarya</taxon>
        <taxon>Ascomycota</taxon>
        <taxon>Saccharomycotina</taxon>
        <taxon>Lipomycetes</taxon>
        <taxon>Lipomycetales</taxon>
        <taxon>Lipomycetaceae</taxon>
        <taxon>Lipomyces</taxon>
    </lineage>
</organism>
<proteinExistence type="predicted"/>
<sequence>MSPSAIGNITDTLKVSSSSKEDNTNATAPDHTRTSLPSQSAPVGSKSDINPLNDPEFLDNSPKNTQLAPGLGDPRLPSITNAVPETATFVETNHVPQKIRQFVDEKPDERYIFDGDDRQTKLCRFEDGGRKCLNLAAPTKDVLSQMQKLDFYCALGQDIGRSEIECRKIL</sequence>
<protein>
    <submittedName>
        <fullName evidence="2">Uncharacterized protein</fullName>
    </submittedName>
</protein>
<feature type="compositionally biased region" description="Polar residues" evidence="1">
    <location>
        <begin position="34"/>
        <end position="50"/>
    </location>
</feature>
<keyword evidence="3" id="KW-1185">Reference proteome</keyword>
<evidence type="ECO:0000256" key="1">
    <source>
        <dbReference type="SAM" id="MobiDB-lite"/>
    </source>
</evidence>
<name>A0A1E3Q4I5_LIPST</name>
<dbReference type="Proteomes" id="UP000094385">
    <property type="component" value="Unassembled WGS sequence"/>
</dbReference>
<accession>A0A1E3Q4I5</accession>
<evidence type="ECO:0000313" key="3">
    <source>
        <dbReference type="Proteomes" id="UP000094385"/>
    </source>
</evidence>
<dbReference type="AlphaFoldDB" id="A0A1E3Q4I5"/>
<evidence type="ECO:0000313" key="2">
    <source>
        <dbReference type="EMBL" id="ODQ72520.1"/>
    </source>
</evidence>
<gene>
    <name evidence="2" type="ORF">LIPSTDRAFT_298717</name>
</gene>
<reference evidence="2 3" key="1">
    <citation type="journal article" date="2016" name="Proc. Natl. Acad. Sci. U.S.A.">
        <title>Comparative genomics of biotechnologically important yeasts.</title>
        <authorList>
            <person name="Riley R."/>
            <person name="Haridas S."/>
            <person name="Wolfe K.H."/>
            <person name="Lopes M.R."/>
            <person name="Hittinger C.T."/>
            <person name="Goeker M."/>
            <person name="Salamov A.A."/>
            <person name="Wisecaver J.H."/>
            <person name="Long T.M."/>
            <person name="Calvey C.H."/>
            <person name="Aerts A.L."/>
            <person name="Barry K.W."/>
            <person name="Choi C."/>
            <person name="Clum A."/>
            <person name="Coughlan A.Y."/>
            <person name="Deshpande S."/>
            <person name="Douglass A.P."/>
            <person name="Hanson S.J."/>
            <person name="Klenk H.-P."/>
            <person name="LaButti K.M."/>
            <person name="Lapidus A."/>
            <person name="Lindquist E.A."/>
            <person name="Lipzen A.M."/>
            <person name="Meier-Kolthoff J.P."/>
            <person name="Ohm R.A."/>
            <person name="Otillar R.P."/>
            <person name="Pangilinan J.L."/>
            <person name="Peng Y."/>
            <person name="Rokas A."/>
            <person name="Rosa C.A."/>
            <person name="Scheuner C."/>
            <person name="Sibirny A.A."/>
            <person name="Slot J.C."/>
            <person name="Stielow J.B."/>
            <person name="Sun H."/>
            <person name="Kurtzman C.P."/>
            <person name="Blackwell M."/>
            <person name="Grigoriev I.V."/>
            <person name="Jeffries T.W."/>
        </authorList>
    </citation>
    <scope>NUCLEOTIDE SEQUENCE [LARGE SCALE GENOMIC DNA]</scope>
    <source>
        <strain evidence="2 3">NRRL Y-11557</strain>
    </source>
</reference>
<feature type="compositionally biased region" description="Polar residues" evidence="1">
    <location>
        <begin position="1"/>
        <end position="18"/>
    </location>
</feature>
<dbReference type="OrthoDB" id="4087046at2759"/>
<dbReference type="EMBL" id="KV454295">
    <property type="protein sequence ID" value="ODQ72520.1"/>
    <property type="molecule type" value="Genomic_DNA"/>
</dbReference>
<feature type="region of interest" description="Disordered" evidence="1">
    <location>
        <begin position="1"/>
        <end position="80"/>
    </location>
</feature>